<dbReference type="Proteomes" id="UP000324705">
    <property type="component" value="Chromosome 2A"/>
</dbReference>
<dbReference type="InterPro" id="IPR000668">
    <property type="entry name" value="Peptidase_C1A_C"/>
</dbReference>
<keyword evidence="4" id="KW-0788">Thiol protease</keyword>
<proteinExistence type="inferred from homology"/>
<dbReference type="CDD" id="cd02248">
    <property type="entry name" value="Peptidase_C1A"/>
    <property type="match status" value="1"/>
</dbReference>
<reference evidence="9 10" key="1">
    <citation type="submission" date="2017-09" db="EMBL/GenBank/DDBJ databases">
        <authorList>
            <consortium name="International Durum Wheat Genome Sequencing Consortium (IDWGSC)"/>
            <person name="Milanesi L."/>
        </authorList>
    </citation>
    <scope>NUCLEOTIDE SEQUENCE [LARGE SCALE GENOMIC DNA]</scope>
    <source>
        <strain evidence="10">cv. Svevo</strain>
    </source>
</reference>
<dbReference type="Pfam" id="PF00112">
    <property type="entry name" value="Peptidase_C1"/>
    <property type="match status" value="1"/>
</dbReference>
<organism evidence="9 10">
    <name type="scientific">Triticum turgidum subsp. durum</name>
    <name type="common">Durum wheat</name>
    <name type="synonym">Triticum durum</name>
    <dbReference type="NCBI Taxonomy" id="4567"/>
    <lineage>
        <taxon>Eukaryota</taxon>
        <taxon>Viridiplantae</taxon>
        <taxon>Streptophyta</taxon>
        <taxon>Embryophyta</taxon>
        <taxon>Tracheophyta</taxon>
        <taxon>Spermatophyta</taxon>
        <taxon>Magnoliopsida</taxon>
        <taxon>Liliopsida</taxon>
        <taxon>Poales</taxon>
        <taxon>Poaceae</taxon>
        <taxon>BOP clade</taxon>
        <taxon>Pooideae</taxon>
        <taxon>Triticodae</taxon>
        <taxon>Triticeae</taxon>
        <taxon>Triticinae</taxon>
        <taxon>Triticum</taxon>
    </lineage>
</organism>
<dbReference type="AlphaFoldDB" id="A0A9R1RDW1"/>
<evidence type="ECO:0000256" key="1">
    <source>
        <dbReference type="ARBA" id="ARBA00008455"/>
    </source>
</evidence>
<dbReference type="SUPFAM" id="SSF57277">
    <property type="entry name" value="Granulin repeat"/>
    <property type="match status" value="1"/>
</dbReference>
<dbReference type="InterPro" id="IPR039417">
    <property type="entry name" value="Peptidase_C1A_papain-like"/>
</dbReference>
<evidence type="ECO:0000256" key="2">
    <source>
        <dbReference type="ARBA" id="ARBA00022670"/>
    </source>
</evidence>
<dbReference type="GO" id="GO:0006508">
    <property type="term" value="P:proteolysis"/>
    <property type="evidence" value="ECO:0007669"/>
    <property type="project" value="UniProtKB-KW"/>
</dbReference>
<evidence type="ECO:0000259" key="8">
    <source>
        <dbReference type="SMART" id="SM00645"/>
    </source>
</evidence>
<keyword evidence="5" id="KW-1015">Disulfide bond</keyword>
<dbReference type="SUPFAM" id="SSF54001">
    <property type="entry name" value="Cysteine proteinases"/>
    <property type="match status" value="1"/>
</dbReference>
<evidence type="ECO:0000256" key="4">
    <source>
        <dbReference type="ARBA" id="ARBA00022807"/>
    </source>
</evidence>
<keyword evidence="2" id="KW-0645">Protease</keyword>
<accession>A0A9R1RDW1</accession>
<dbReference type="EMBL" id="LT934113">
    <property type="protein sequence ID" value="VAH37875.1"/>
    <property type="molecule type" value="Genomic_DNA"/>
</dbReference>
<dbReference type="InterPro" id="IPR037277">
    <property type="entry name" value="Granulin_sf"/>
</dbReference>
<name>A0A9R1RDW1_TRITD</name>
<dbReference type="PANTHER" id="PTHR12411">
    <property type="entry name" value="CYSTEINE PROTEASE FAMILY C1-RELATED"/>
    <property type="match status" value="1"/>
</dbReference>
<dbReference type="FunFam" id="2.10.25.160:FF:000002">
    <property type="entry name" value="Cysteine protease 1"/>
    <property type="match status" value="1"/>
</dbReference>
<sequence length="267" mass="28584">MIPLSEQELVDCDTSYNEGCNGGLMDYAFEFIINNGGIDSEEDYPYKERDNRCDANKKNAKVVTIDGYEDVPVNSEKSLQKAVANQPISVAIEAGGRAFQLYKSGIFTGTCGTALDHGVAVWGEDGYIRMERNIKASSGKCGIAVEPSYPTKTGENPPNPGPTPPSPAPPSSVCDSYNECPASTTCCCIYEYGKECFAWGCCPLEGATCCDDHYSCCPHNYPICNTQQGTCLAAKDSPLSVKAQRRTLAKPIGAFSVIATDGKKSSA</sequence>
<feature type="domain" description="Granulins" evidence="7">
    <location>
        <begin position="174"/>
        <end position="231"/>
    </location>
</feature>
<evidence type="ECO:0000259" key="7">
    <source>
        <dbReference type="SMART" id="SM00277"/>
    </source>
</evidence>
<evidence type="ECO:0000256" key="6">
    <source>
        <dbReference type="ARBA" id="ARBA00023180"/>
    </source>
</evidence>
<comment type="similarity">
    <text evidence="1">Belongs to the peptidase C1 family.</text>
</comment>
<dbReference type="Gene3D" id="3.90.70.10">
    <property type="entry name" value="Cysteine proteinases"/>
    <property type="match status" value="1"/>
</dbReference>
<feature type="domain" description="Peptidase C1A papain C-terminal" evidence="8">
    <location>
        <begin position="1"/>
        <end position="151"/>
    </location>
</feature>
<dbReference type="Gramene" id="TRITD2Av1G274820.9">
    <property type="protein sequence ID" value="TRITD2Av1G274820.9"/>
    <property type="gene ID" value="TRITD2Av1G274820"/>
</dbReference>
<evidence type="ECO:0000313" key="9">
    <source>
        <dbReference type="EMBL" id="VAH37875.1"/>
    </source>
</evidence>
<dbReference type="InterPro" id="IPR000118">
    <property type="entry name" value="Granulin"/>
</dbReference>
<dbReference type="Pfam" id="PF00396">
    <property type="entry name" value="Granulin"/>
    <property type="match status" value="1"/>
</dbReference>
<keyword evidence="10" id="KW-1185">Reference proteome</keyword>
<dbReference type="SMART" id="SM00277">
    <property type="entry name" value="GRAN"/>
    <property type="match status" value="1"/>
</dbReference>
<dbReference type="SMART" id="SM00645">
    <property type="entry name" value="Pept_C1"/>
    <property type="match status" value="1"/>
</dbReference>
<dbReference type="GO" id="GO:0008234">
    <property type="term" value="F:cysteine-type peptidase activity"/>
    <property type="evidence" value="ECO:0007669"/>
    <property type="project" value="UniProtKB-KW"/>
</dbReference>
<dbReference type="InterPro" id="IPR013128">
    <property type="entry name" value="Peptidase_C1A"/>
</dbReference>
<evidence type="ECO:0000313" key="10">
    <source>
        <dbReference type="Proteomes" id="UP000324705"/>
    </source>
</evidence>
<evidence type="ECO:0000256" key="3">
    <source>
        <dbReference type="ARBA" id="ARBA00022801"/>
    </source>
</evidence>
<dbReference type="InterPro" id="IPR038765">
    <property type="entry name" value="Papain-like_cys_pep_sf"/>
</dbReference>
<dbReference type="Gene3D" id="2.10.25.160">
    <property type="entry name" value="Granulin"/>
    <property type="match status" value="1"/>
</dbReference>
<gene>
    <name evidence="9" type="ORF">TRITD_2Av1G274820</name>
</gene>
<keyword evidence="6" id="KW-0325">Glycoprotein</keyword>
<keyword evidence="3" id="KW-0378">Hydrolase</keyword>
<protein>
    <submittedName>
        <fullName evidence="9">Uncharacterized protein</fullName>
    </submittedName>
</protein>
<evidence type="ECO:0000256" key="5">
    <source>
        <dbReference type="ARBA" id="ARBA00023157"/>
    </source>
</evidence>